<evidence type="ECO:0000256" key="14">
    <source>
        <dbReference type="ARBA" id="ARBA00041592"/>
    </source>
</evidence>
<dbReference type="GO" id="GO:0009228">
    <property type="term" value="P:thiamine biosynthetic process"/>
    <property type="evidence" value="ECO:0007669"/>
    <property type="project" value="UniProtKB-KW"/>
</dbReference>
<dbReference type="Gene3D" id="3.90.79.10">
    <property type="entry name" value="Nucleoside Triphosphate Pyrophosphohydrolase"/>
    <property type="match status" value="1"/>
</dbReference>
<evidence type="ECO:0000256" key="10">
    <source>
        <dbReference type="ARBA" id="ARBA00035861"/>
    </source>
</evidence>
<reference evidence="20 21" key="1">
    <citation type="submission" date="2020-08" db="EMBL/GenBank/DDBJ databases">
        <title>Oceanospirillum sp. nov. isolated from marine sediment.</title>
        <authorList>
            <person name="Ji X."/>
        </authorList>
    </citation>
    <scope>NUCLEOTIDE SEQUENCE [LARGE SCALE GENOMIC DNA]</scope>
    <source>
        <strain evidence="20 21">D5</strain>
    </source>
</reference>
<dbReference type="InterPro" id="IPR029119">
    <property type="entry name" value="MutY_C"/>
</dbReference>
<proteinExistence type="inferred from homology"/>
<evidence type="ECO:0000256" key="17">
    <source>
        <dbReference type="PIRSR" id="PIRSR603561-1"/>
    </source>
</evidence>
<dbReference type="InterPro" id="IPR036206">
    <property type="entry name" value="ThiamineP_synth_sf"/>
</dbReference>
<dbReference type="NCBIfam" id="TIGR00586">
    <property type="entry name" value="mutt"/>
    <property type="match status" value="1"/>
</dbReference>
<protein>
    <recommendedName>
        <fullName evidence="13">8-oxo-dGTP diphosphatase</fullName>
        <ecNumber evidence="12">3.6.1.55</ecNumber>
    </recommendedName>
    <alternativeName>
        <fullName evidence="16">7,8-dihydro-8-oxoguanine-triphosphatase</fullName>
    </alternativeName>
    <alternativeName>
        <fullName evidence="15">Mutator protein MutT</fullName>
    </alternativeName>
    <alternativeName>
        <fullName evidence="14">dGTP pyrophosphohydrolase</fullName>
    </alternativeName>
</protein>
<feature type="binding site" evidence="17">
    <location>
        <position position="120"/>
    </location>
    <ligand>
        <name>8-oxo-dGTP</name>
        <dbReference type="ChEBI" id="CHEBI:77896"/>
    </ligand>
</feature>
<dbReference type="CDD" id="cd00564">
    <property type="entry name" value="TMP_TenI"/>
    <property type="match status" value="1"/>
</dbReference>
<comment type="similarity">
    <text evidence="2">Belongs to the Nudix hydrolase family.</text>
</comment>
<dbReference type="InterPro" id="IPR020084">
    <property type="entry name" value="NUDIX_hydrolase_CS"/>
</dbReference>
<keyword evidence="3" id="KW-0515">Mutator protein</keyword>
<evidence type="ECO:0000313" key="21">
    <source>
        <dbReference type="Proteomes" id="UP000565262"/>
    </source>
</evidence>
<dbReference type="CDD" id="cd03425">
    <property type="entry name" value="NUDIX_MutT_NudA_like"/>
    <property type="match status" value="1"/>
</dbReference>
<keyword evidence="7 20" id="KW-0378">Hydrolase</keyword>
<dbReference type="GO" id="GO:0006260">
    <property type="term" value="P:DNA replication"/>
    <property type="evidence" value="ECO:0007669"/>
    <property type="project" value="UniProtKB-KW"/>
</dbReference>
<dbReference type="GO" id="GO:0008413">
    <property type="term" value="F:8-oxo-7,8-dihydroguanosine triphosphate pyrophosphatase activity"/>
    <property type="evidence" value="ECO:0007669"/>
    <property type="project" value="InterPro"/>
</dbReference>
<evidence type="ECO:0000256" key="2">
    <source>
        <dbReference type="ARBA" id="ARBA00005582"/>
    </source>
</evidence>
<feature type="binding site" evidence="18">
    <location>
        <position position="58"/>
    </location>
    <ligand>
        <name>Mg(2+)</name>
        <dbReference type="ChEBI" id="CHEBI:18420"/>
    </ligand>
</feature>
<evidence type="ECO:0000256" key="7">
    <source>
        <dbReference type="ARBA" id="ARBA00022801"/>
    </source>
</evidence>
<dbReference type="GO" id="GO:0035539">
    <property type="term" value="F:8-oxo-7,8-dihydrodeoxyguanosine triphosphate pyrophosphatase activity"/>
    <property type="evidence" value="ECO:0007669"/>
    <property type="project" value="UniProtKB-EC"/>
</dbReference>
<dbReference type="InterPro" id="IPR015797">
    <property type="entry name" value="NUDIX_hydrolase-like_dom_sf"/>
</dbReference>
<sequence>MPKTLHVAAAVVTNDQGNVLIARRPATVDQGGLWEFPGGKLAPYETARQALVRELHEEVGIEVVSATPLIRIHHQYPEKNVLLDIWSVDQFDGEAYGKEGQAVRWVSPDELSQYSFPEANKPILKALGLPDHYLVTGDADNEDDWLSKLQKALESGISLVQMRCHELDEAEFIARAEKALKLTREANARLLLNAEPGLLDKVGADGIHLTSERLSYYSQRPVPSDKLLSCACHNIAELNISAALQADMVTLSPVEPTASHPGVEALGWQKFSEMIEKLSVPAYALGGLGRADIRRARGLGGQGVAGIRAFWPQL</sequence>
<dbReference type="GO" id="GO:0044716">
    <property type="term" value="F:8-oxo-GDP phosphatase activity"/>
    <property type="evidence" value="ECO:0007669"/>
    <property type="project" value="TreeGrafter"/>
</dbReference>
<evidence type="ECO:0000256" key="9">
    <source>
        <dbReference type="ARBA" id="ARBA00023204"/>
    </source>
</evidence>
<dbReference type="InterPro" id="IPR047127">
    <property type="entry name" value="MutT-like"/>
</dbReference>
<dbReference type="FunFam" id="3.90.79.10:FF:000014">
    <property type="entry name" value="8-oxo-dGTP diphosphatase MutT"/>
    <property type="match status" value="1"/>
</dbReference>
<dbReference type="SUPFAM" id="SSF55811">
    <property type="entry name" value="Nudix"/>
    <property type="match status" value="1"/>
</dbReference>
<evidence type="ECO:0000256" key="1">
    <source>
        <dbReference type="ARBA" id="ARBA00001946"/>
    </source>
</evidence>
<dbReference type="Proteomes" id="UP000565262">
    <property type="component" value="Unassembled WGS sequence"/>
</dbReference>
<accession>A0A839IL92</accession>
<dbReference type="PANTHER" id="PTHR47707">
    <property type="entry name" value="8-OXO-DGTP DIPHOSPHATASE"/>
    <property type="match status" value="1"/>
</dbReference>
<evidence type="ECO:0000256" key="5">
    <source>
        <dbReference type="ARBA" id="ARBA00022723"/>
    </source>
</evidence>
<dbReference type="InterPro" id="IPR003561">
    <property type="entry name" value="Mutator_MutT"/>
</dbReference>
<dbReference type="EMBL" id="JACJFM010000002">
    <property type="protein sequence ID" value="MBB1485470.1"/>
    <property type="molecule type" value="Genomic_DNA"/>
</dbReference>
<dbReference type="PRINTS" id="PR00502">
    <property type="entry name" value="NUDIXFAMILY"/>
</dbReference>
<dbReference type="SUPFAM" id="SSF51391">
    <property type="entry name" value="Thiamin phosphate synthase"/>
    <property type="match status" value="1"/>
</dbReference>
<dbReference type="InterPro" id="IPR022998">
    <property type="entry name" value="ThiamineP_synth_TenI"/>
</dbReference>
<evidence type="ECO:0000256" key="15">
    <source>
        <dbReference type="ARBA" id="ARBA00041979"/>
    </source>
</evidence>
<evidence type="ECO:0000256" key="6">
    <source>
        <dbReference type="ARBA" id="ARBA00022763"/>
    </source>
</evidence>
<dbReference type="NCBIfam" id="NF006530">
    <property type="entry name" value="PRK08999.1"/>
    <property type="match status" value="1"/>
</dbReference>
<keyword evidence="5 18" id="KW-0479">Metal-binding</keyword>
<keyword evidence="9" id="KW-0234">DNA repair</keyword>
<keyword evidence="8 18" id="KW-0460">Magnesium</keyword>
<dbReference type="PROSITE" id="PS00893">
    <property type="entry name" value="NUDIX_BOX"/>
    <property type="match status" value="1"/>
</dbReference>
<evidence type="ECO:0000256" key="3">
    <source>
        <dbReference type="ARBA" id="ARBA00022457"/>
    </source>
</evidence>
<dbReference type="Pfam" id="PF14815">
    <property type="entry name" value="NUDIX_4"/>
    <property type="match status" value="1"/>
</dbReference>
<evidence type="ECO:0000256" key="11">
    <source>
        <dbReference type="ARBA" id="ARBA00036904"/>
    </source>
</evidence>
<dbReference type="InterPro" id="IPR020476">
    <property type="entry name" value="Nudix_hydrolase"/>
</dbReference>
<evidence type="ECO:0000313" key="20">
    <source>
        <dbReference type="EMBL" id="MBB1485470.1"/>
    </source>
</evidence>
<feature type="binding site" evidence="17">
    <location>
        <position position="24"/>
    </location>
    <ligand>
        <name>8-oxo-dGTP</name>
        <dbReference type="ChEBI" id="CHEBI:77896"/>
    </ligand>
</feature>
<organism evidence="20 21">
    <name type="scientific">Oceanospirillum sediminis</name>
    <dbReference type="NCBI Taxonomy" id="2760088"/>
    <lineage>
        <taxon>Bacteria</taxon>
        <taxon>Pseudomonadati</taxon>
        <taxon>Pseudomonadota</taxon>
        <taxon>Gammaproteobacteria</taxon>
        <taxon>Oceanospirillales</taxon>
        <taxon>Oceanospirillaceae</taxon>
        <taxon>Oceanospirillum</taxon>
    </lineage>
</organism>
<feature type="binding site" evidence="17">
    <location>
        <begin position="35"/>
        <end position="38"/>
    </location>
    <ligand>
        <name>8-oxo-dGTP</name>
        <dbReference type="ChEBI" id="CHEBI:77896"/>
    </ligand>
</feature>
<dbReference type="AlphaFoldDB" id="A0A839IL92"/>
<keyword evidence="4" id="KW-0235">DNA replication</keyword>
<comment type="caution">
    <text evidence="20">The sequence shown here is derived from an EMBL/GenBank/DDBJ whole genome shotgun (WGS) entry which is preliminary data.</text>
</comment>
<comment type="catalytic activity">
    <reaction evidence="11">
        <text>8-oxo-GTP + H2O = 8-oxo-GMP + diphosphate + H(+)</text>
        <dbReference type="Rhea" id="RHEA:67616"/>
        <dbReference type="ChEBI" id="CHEBI:15377"/>
        <dbReference type="ChEBI" id="CHEBI:15378"/>
        <dbReference type="ChEBI" id="CHEBI:33019"/>
        <dbReference type="ChEBI" id="CHEBI:143553"/>
        <dbReference type="ChEBI" id="CHEBI:145694"/>
    </reaction>
</comment>
<evidence type="ECO:0000256" key="16">
    <source>
        <dbReference type="ARBA" id="ARBA00042798"/>
    </source>
</evidence>
<dbReference type="RefSeq" id="WP_182807248.1">
    <property type="nucleotide sequence ID" value="NZ_JACJFM010000002.1"/>
</dbReference>
<evidence type="ECO:0000259" key="19">
    <source>
        <dbReference type="PROSITE" id="PS51462"/>
    </source>
</evidence>
<dbReference type="InterPro" id="IPR000086">
    <property type="entry name" value="NUDIX_hydrolase_dom"/>
</dbReference>
<evidence type="ECO:0000256" key="13">
    <source>
        <dbReference type="ARBA" id="ARBA00040794"/>
    </source>
</evidence>
<dbReference type="Gene3D" id="3.20.20.70">
    <property type="entry name" value="Aldolase class I"/>
    <property type="match status" value="1"/>
</dbReference>
<dbReference type="GO" id="GO:0006281">
    <property type="term" value="P:DNA repair"/>
    <property type="evidence" value="ECO:0007669"/>
    <property type="project" value="UniProtKB-KW"/>
</dbReference>
<gene>
    <name evidence="20" type="ORF">H4O21_02450</name>
</gene>
<evidence type="ECO:0000256" key="4">
    <source>
        <dbReference type="ARBA" id="ARBA00022705"/>
    </source>
</evidence>
<feature type="binding site" evidence="18">
    <location>
        <position position="38"/>
    </location>
    <ligand>
        <name>Mg(2+)</name>
        <dbReference type="ChEBI" id="CHEBI:18420"/>
    </ligand>
</feature>
<evidence type="ECO:0000256" key="12">
    <source>
        <dbReference type="ARBA" id="ARBA00038905"/>
    </source>
</evidence>
<dbReference type="PROSITE" id="PS51462">
    <property type="entry name" value="NUDIX"/>
    <property type="match status" value="1"/>
</dbReference>
<dbReference type="EC" id="3.6.1.55" evidence="12"/>
<feature type="domain" description="Nudix hydrolase" evidence="19">
    <location>
        <begin position="2"/>
        <end position="131"/>
    </location>
</feature>
<name>A0A839IL92_9GAMM</name>
<keyword evidence="21" id="KW-1185">Reference proteome</keyword>
<comment type="catalytic activity">
    <reaction evidence="10">
        <text>8-oxo-dGTP + H2O = 8-oxo-dGMP + diphosphate + H(+)</text>
        <dbReference type="Rhea" id="RHEA:31575"/>
        <dbReference type="ChEBI" id="CHEBI:15377"/>
        <dbReference type="ChEBI" id="CHEBI:15378"/>
        <dbReference type="ChEBI" id="CHEBI:33019"/>
        <dbReference type="ChEBI" id="CHEBI:63224"/>
        <dbReference type="ChEBI" id="CHEBI:77896"/>
        <dbReference type="EC" id="3.6.1.55"/>
    </reaction>
</comment>
<dbReference type="InterPro" id="IPR013785">
    <property type="entry name" value="Aldolase_TIM"/>
</dbReference>
<comment type="cofactor">
    <cofactor evidence="1 18">
        <name>Mg(2+)</name>
        <dbReference type="ChEBI" id="CHEBI:18420"/>
    </cofactor>
</comment>
<keyword evidence="6" id="KW-0227">DNA damage</keyword>
<evidence type="ECO:0000256" key="8">
    <source>
        <dbReference type="ARBA" id="ARBA00022842"/>
    </source>
</evidence>
<dbReference type="GO" id="GO:0046872">
    <property type="term" value="F:metal ion binding"/>
    <property type="evidence" value="ECO:0007669"/>
    <property type="project" value="UniProtKB-KW"/>
</dbReference>
<dbReference type="Pfam" id="PF02581">
    <property type="entry name" value="TMP-TENI"/>
    <property type="match status" value="1"/>
</dbReference>
<dbReference type="PANTHER" id="PTHR47707:SF1">
    <property type="entry name" value="NUDIX HYDROLASE FAMILY PROTEIN"/>
    <property type="match status" value="1"/>
</dbReference>
<evidence type="ECO:0000256" key="18">
    <source>
        <dbReference type="PIRSR" id="PIRSR603561-2"/>
    </source>
</evidence>
<dbReference type="GO" id="GO:0044715">
    <property type="term" value="F:8-oxo-dGDP phosphatase activity"/>
    <property type="evidence" value="ECO:0007669"/>
    <property type="project" value="TreeGrafter"/>
</dbReference>